<accession>A0A975BWY4</accession>
<dbReference type="PRINTS" id="PR00469">
    <property type="entry name" value="PNDRDTASEII"/>
</dbReference>
<dbReference type="Pfam" id="PF14691">
    <property type="entry name" value="Fer4_20"/>
    <property type="match status" value="1"/>
</dbReference>
<gene>
    <name evidence="5" type="ORF">dnm_087210</name>
</gene>
<dbReference type="Pfam" id="PF12838">
    <property type="entry name" value="Fer4_7"/>
    <property type="match status" value="1"/>
</dbReference>
<reference evidence="5" key="1">
    <citation type="journal article" date="2021" name="Microb. Physiol.">
        <title>Proteogenomic Insights into the Physiology of Marine, Sulfate-Reducing, Filamentous Desulfonema limicola and Desulfonema magnum.</title>
        <authorList>
            <person name="Schnaars V."/>
            <person name="Wohlbrand L."/>
            <person name="Scheve S."/>
            <person name="Hinrichs C."/>
            <person name="Reinhardt R."/>
            <person name="Rabus R."/>
        </authorList>
    </citation>
    <scope>NUCLEOTIDE SEQUENCE</scope>
    <source>
        <strain evidence="5">4be13</strain>
    </source>
</reference>
<dbReference type="InterPro" id="IPR009051">
    <property type="entry name" value="Helical_ferredxn"/>
</dbReference>
<evidence type="ECO:0000256" key="2">
    <source>
        <dbReference type="ARBA" id="ARBA00023004"/>
    </source>
</evidence>
<dbReference type="KEGG" id="dmm:dnm_087210"/>
<name>A0A975BWY4_9BACT</name>
<dbReference type="AlphaFoldDB" id="A0A975BWY4"/>
<dbReference type="Gene3D" id="2.160.20.60">
    <property type="entry name" value="Glutamate synthase, alpha subunit, C-terminal domain"/>
    <property type="match status" value="1"/>
</dbReference>
<dbReference type="Gene3D" id="3.30.70.20">
    <property type="match status" value="1"/>
</dbReference>
<dbReference type="PANTHER" id="PTHR43100:SF2">
    <property type="entry name" value="BNAA03G19380D PROTEIN"/>
    <property type="match status" value="1"/>
</dbReference>
<sequence>MNKEQYYVISGKRNEIRLDSRVLEEKIQDAVERGYRHLEVEAFGQHGIGGRLWKANNQNVCVKITGHSGQRTGSMGFPNTFIDVFGPASDDVGWLNAGATIVVHGSAANGAANAMSQGKIYISGNIGARGMTMTKHNPRFDPPELWVLGSAGDYFGEFMAGGIAVICGHKSQNPNNVLGYRPFVGMVGGKVFFRGPHEGFSQNDAKLIPIMDEDWLWLLENLRRYLERIAQPELFQKLSDRKEWQLLAARTASEKISRQTRSMASFREQVWNKELGRGGLIGDLTDMDTSPIPLITTGDLRRFVPVWENRKYMAPCEATCPTGIPVQERWRLIREGRVDEAVDLALSYTPFPASVCGYLCPNLCMQACTRQSASMTPVDVTQLGKASIQAELPSLPLESGKRIAIIGGGPAGISVAWQLRQNGHKAIVYDMAKKLGGKITSVIPGSRIPDEVISTELERIRKVIPHVHLQQRLERHDVEKLQQDFDFIVIAAGAQKPRIPPVPGNERMIPALEFLSQAKANNIRPGKRVVIIGAGNVGCDVATEAHRLGAKDITLLDIQEPLSFGHERDAAEAAGAKFRWPVFTKEITKQGVKLDSGEMLPADTVVISIGDAPDIEFLPENVETERGFVKVNEYYQTTDPKVFAIGDVVRPGLLTDAIGAGRKAARAIMDIFKSGRPSDHRREMIDRARVTLEYFDPRITEFNDMDHCGSQCSSCGTCRDCSLCVTVCPQSAISRQETENGEFRYDVDETRCIGCGFCAQACPCGVWNLMENEPMD</sequence>
<organism evidence="5 6">
    <name type="scientific">Desulfonema magnum</name>
    <dbReference type="NCBI Taxonomy" id="45655"/>
    <lineage>
        <taxon>Bacteria</taxon>
        <taxon>Pseudomonadati</taxon>
        <taxon>Thermodesulfobacteriota</taxon>
        <taxon>Desulfobacteria</taxon>
        <taxon>Desulfobacterales</taxon>
        <taxon>Desulfococcaceae</taxon>
        <taxon>Desulfonema</taxon>
    </lineage>
</organism>
<dbReference type="Pfam" id="PF07992">
    <property type="entry name" value="Pyr_redox_2"/>
    <property type="match status" value="1"/>
</dbReference>
<dbReference type="EMBL" id="CP061800">
    <property type="protein sequence ID" value="QTA92634.1"/>
    <property type="molecule type" value="Genomic_DNA"/>
</dbReference>
<dbReference type="PANTHER" id="PTHR43100">
    <property type="entry name" value="GLUTAMATE SYNTHASE [NADPH] SMALL CHAIN"/>
    <property type="match status" value="1"/>
</dbReference>
<dbReference type="InterPro" id="IPR036485">
    <property type="entry name" value="Glu_synth_asu_C_sf"/>
</dbReference>
<dbReference type="SUPFAM" id="SSF54862">
    <property type="entry name" value="4Fe-4S ferredoxins"/>
    <property type="match status" value="1"/>
</dbReference>
<keyword evidence="6" id="KW-1185">Reference proteome</keyword>
<dbReference type="GO" id="GO:0016491">
    <property type="term" value="F:oxidoreductase activity"/>
    <property type="evidence" value="ECO:0007669"/>
    <property type="project" value="InterPro"/>
</dbReference>
<dbReference type="Gene3D" id="1.10.1060.10">
    <property type="entry name" value="Alpha-helical ferredoxin"/>
    <property type="match status" value="1"/>
</dbReference>
<dbReference type="GO" id="GO:0046872">
    <property type="term" value="F:metal ion binding"/>
    <property type="evidence" value="ECO:0007669"/>
    <property type="project" value="UniProtKB-KW"/>
</dbReference>
<dbReference type="InterPro" id="IPR017896">
    <property type="entry name" value="4Fe4S_Fe-S-bd"/>
</dbReference>
<dbReference type="RefSeq" id="WP_207679918.1">
    <property type="nucleotide sequence ID" value="NZ_CP061800.1"/>
</dbReference>
<dbReference type="PROSITE" id="PS51379">
    <property type="entry name" value="4FE4S_FER_2"/>
    <property type="match status" value="2"/>
</dbReference>
<dbReference type="GO" id="GO:0051536">
    <property type="term" value="F:iron-sulfur cluster binding"/>
    <property type="evidence" value="ECO:0007669"/>
    <property type="project" value="UniProtKB-KW"/>
</dbReference>
<dbReference type="InterPro" id="IPR023753">
    <property type="entry name" value="FAD/NAD-binding_dom"/>
</dbReference>
<keyword evidence="1" id="KW-0479">Metal-binding</keyword>
<protein>
    <submittedName>
        <fullName evidence="5">Pyridine nucleotide-disulfide oxidoreductase</fullName>
    </submittedName>
</protein>
<keyword evidence="2" id="KW-0408">Iron</keyword>
<feature type="domain" description="4Fe-4S ferredoxin-type" evidence="4">
    <location>
        <begin position="743"/>
        <end position="772"/>
    </location>
</feature>
<dbReference type="PROSITE" id="PS00198">
    <property type="entry name" value="4FE4S_FER_1"/>
    <property type="match status" value="1"/>
</dbReference>
<keyword evidence="3" id="KW-0411">Iron-sulfur</keyword>
<dbReference type="PRINTS" id="PR00368">
    <property type="entry name" value="FADPNR"/>
</dbReference>
<evidence type="ECO:0000256" key="1">
    <source>
        <dbReference type="ARBA" id="ARBA00022723"/>
    </source>
</evidence>
<dbReference type="Gene3D" id="3.50.50.60">
    <property type="entry name" value="FAD/NAD(P)-binding domain"/>
    <property type="match status" value="2"/>
</dbReference>
<dbReference type="SUPFAM" id="SSF51905">
    <property type="entry name" value="FAD/NAD(P)-binding domain"/>
    <property type="match status" value="1"/>
</dbReference>
<feature type="domain" description="4Fe-4S ferredoxin-type" evidence="4">
    <location>
        <begin position="718"/>
        <end position="738"/>
    </location>
</feature>
<dbReference type="Proteomes" id="UP000663722">
    <property type="component" value="Chromosome"/>
</dbReference>
<evidence type="ECO:0000256" key="3">
    <source>
        <dbReference type="ARBA" id="ARBA00023014"/>
    </source>
</evidence>
<dbReference type="InterPro" id="IPR002489">
    <property type="entry name" value="Glu_synth_asu_C"/>
</dbReference>
<evidence type="ECO:0000259" key="4">
    <source>
        <dbReference type="PROSITE" id="PS51379"/>
    </source>
</evidence>
<dbReference type="InterPro" id="IPR036188">
    <property type="entry name" value="FAD/NAD-bd_sf"/>
</dbReference>
<dbReference type="SUPFAM" id="SSF69336">
    <property type="entry name" value="Alpha subunit of glutamate synthase, C-terminal domain"/>
    <property type="match status" value="1"/>
</dbReference>
<dbReference type="InterPro" id="IPR028261">
    <property type="entry name" value="DPD_II"/>
</dbReference>
<dbReference type="InterPro" id="IPR017900">
    <property type="entry name" value="4Fe4S_Fe_S_CS"/>
</dbReference>
<proteinExistence type="predicted"/>
<evidence type="ECO:0000313" key="5">
    <source>
        <dbReference type="EMBL" id="QTA92634.1"/>
    </source>
</evidence>
<dbReference type="InterPro" id="IPR051394">
    <property type="entry name" value="Glutamate_Synthase"/>
</dbReference>
<evidence type="ECO:0000313" key="6">
    <source>
        <dbReference type="Proteomes" id="UP000663722"/>
    </source>
</evidence>
<dbReference type="Pfam" id="PF01493">
    <property type="entry name" value="GXGXG"/>
    <property type="match status" value="1"/>
</dbReference>